<reference evidence="1" key="1">
    <citation type="journal article" date="2018" name="Genome Biol.">
        <title>SKESA: strategic k-mer extension for scrupulous assemblies.</title>
        <authorList>
            <person name="Souvorov A."/>
            <person name="Agarwala R."/>
            <person name="Lipman D.J."/>
        </authorList>
    </citation>
    <scope>NUCLEOTIDE SEQUENCE</scope>
    <source>
        <strain evidence="1">1930</strain>
    </source>
</reference>
<dbReference type="EMBL" id="DACQKT010000082">
    <property type="protein sequence ID" value="HAS6680538.1"/>
    <property type="molecule type" value="Genomic_DNA"/>
</dbReference>
<dbReference type="Pfam" id="PF07030">
    <property type="entry name" value="Phage_Mu_Gp36"/>
    <property type="match status" value="1"/>
</dbReference>
<comment type="caution">
    <text evidence="1">The sequence shown here is derived from an EMBL/GenBank/DDBJ whole genome shotgun (WGS) entry which is preliminary data.</text>
</comment>
<protein>
    <submittedName>
        <fullName evidence="1">DUF1320 domain-containing protein</fullName>
    </submittedName>
</protein>
<proteinExistence type="predicted"/>
<evidence type="ECO:0000313" key="2">
    <source>
        <dbReference type="EMBL" id="HAS6680538.1"/>
    </source>
</evidence>
<dbReference type="EMBL" id="DACQKT010000009">
    <property type="protein sequence ID" value="HAS6678626.1"/>
    <property type="molecule type" value="Genomic_DNA"/>
</dbReference>
<evidence type="ECO:0000313" key="1">
    <source>
        <dbReference type="EMBL" id="HAS6678626.1"/>
    </source>
</evidence>
<dbReference type="InterPro" id="IPR009752">
    <property type="entry name" value="Phage_Mu_GpJ"/>
</dbReference>
<dbReference type="Proteomes" id="UP000856022">
    <property type="component" value="Unassembled WGS sequence"/>
</dbReference>
<reference evidence="1" key="2">
    <citation type="submission" date="2019-12" db="EMBL/GenBank/DDBJ databases">
        <authorList>
            <consortium name="NCBI Pathogen Detection Project"/>
        </authorList>
    </citation>
    <scope>NUCLEOTIDE SEQUENCE</scope>
    <source>
        <strain evidence="1">1930</strain>
    </source>
</reference>
<sequence length="144" mass="16370">MAIYVTKQDLIDRDNNMLWNFAVDRATDELNDVWIDQALEQADEEIDSFLGRRFVLPLATVPGILNKTAITIAFYWLGDRDNQVTELLEKRYHAALTTLKEIASGKRELGLPTIEAPTESSVGKVELVQDNERMFTRDSLKGIL</sequence>
<organism evidence="1">
    <name type="scientific">Vibrio parahaemolyticus</name>
    <dbReference type="NCBI Taxonomy" id="670"/>
    <lineage>
        <taxon>Bacteria</taxon>
        <taxon>Pseudomonadati</taxon>
        <taxon>Pseudomonadota</taxon>
        <taxon>Gammaproteobacteria</taxon>
        <taxon>Vibrionales</taxon>
        <taxon>Vibrionaceae</taxon>
        <taxon>Vibrio</taxon>
    </lineage>
</organism>
<accession>A0A8H9K206</accession>
<gene>
    <name evidence="1" type="ORF">I7278_17630</name>
    <name evidence="2" type="ORF">I7278_27660</name>
</gene>
<name>A0A8H9K206_VIBPH</name>
<dbReference type="AlphaFoldDB" id="A0A8H9K206"/>